<gene>
    <name evidence="1" type="ORF">LHA26_19880</name>
</gene>
<name>A0ABY4XEA0_9SPHN</name>
<dbReference type="Proteomes" id="UP001056937">
    <property type="component" value="Plasmid p2"/>
</dbReference>
<proteinExistence type="predicted"/>
<dbReference type="RefSeq" id="WP_252169047.1">
    <property type="nucleotide sequence ID" value="NZ_CP084933.1"/>
</dbReference>
<organism evidence="1 2">
    <name type="scientific">Sphingomonas morindae</name>
    <dbReference type="NCBI Taxonomy" id="1541170"/>
    <lineage>
        <taxon>Bacteria</taxon>
        <taxon>Pseudomonadati</taxon>
        <taxon>Pseudomonadota</taxon>
        <taxon>Alphaproteobacteria</taxon>
        <taxon>Sphingomonadales</taxon>
        <taxon>Sphingomonadaceae</taxon>
        <taxon>Sphingomonas</taxon>
    </lineage>
</organism>
<sequence length="56" mass="6721">MIHIDYRVAPRTDREHAGSWGLWSDRRQCWLGIVYPSERQAIAMLAYLRRTFDARK</sequence>
<keyword evidence="2" id="KW-1185">Reference proteome</keyword>
<protein>
    <submittedName>
        <fullName evidence="1">Uncharacterized protein</fullName>
    </submittedName>
</protein>
<accession>A0ABY4XEA0</accession>
<evidence type="ECO:0000313" key="2">
    <source>
        <dbReference type="Proteomes" id="UP001056937"/>
    </source>
</evidence>
<geneLocation type="plasmid" evidence="1 2">
    <name>p2</name>
</geneLocation>
<reference evidence="1" key="1">
    <citation type="journal article" date="2022" name="Toxins">
        <title>Genomic Analysis of Sphingopyxis sp. USTB-05 for Biodegrading Cyanobacterial Hepatotoxins.</title>
        <authorList>
            <person name="Liu C."/>
            <person name="Xu Q."/>
            <person name="Zhao Z."/>
            <person name="Zhang H."/>
            <person name="Liu X."/>
            <person name="Yin C."/>
            <person name="Liu Y."/>
            <person name="Yan H."/>
        </authorList>
    </citation>
    <scope>NUCLEOTIDE SEQUENCE</scope>
    <source>
        <strain evidence="1">NBD5</strain>
    </source>
</reference>
<keyword evidence="1" id="KW-0614">Plasmid</keyword>
<evidence type="ECO:0000313" key="1">
    <source>
        <dbReference type="EMBL" id="USI75240.1"/>
    </source>
</evidence>
<dbReference type="EMBL" id="CP084933">
    <property type="protein sequence ID" value="USI75240.1"/>
    <property type="molecule type" value="Genomic_DNA"/>
</dbReference>